<dbReference type="EMBL" id="AQQW01000003">
    <property type="protein sequence ID" value="ETW13570.1"/>
    <property type="molecule type" value="Genomic_DNA"/>
</dbReference>
<protein>
    <submittedName>
        <fullName evidence="8">2OG-Fe(II) oxygenase</fullName>
    </submittedName>
</protein>
<evidence type="ECO:0000313" key="8">
    <source>
        <dbReference type="EMBL" id="ETW13570.1"/>
    </source>
</evidence>
<dbReference type="PROSITE" id="PS51471">
    <property type="entry name" value="FE2OG_OXY"/>
    <property type="match status" value="1"/>
</dbReference>
<dbReference type="GO" id="GO:0005506">
    <property type="term" value="F:iron ion binding"/>
    <property type="evidence" value="ECO:0007669"/>
    <property type="project" value="InterPro"/>
</dbReference>
<evidence type="ECO:0000256" key="3">
    <source>
        <dbReference type="ARBA" id="ARBA00022896"/>
    </source>
</evidence>
<proteinExistence type="predicted"/>
<feature type="domain" description="Fe2OG dioxygenase" evidence="7">
    <location>
        <begin position="82"/>
        <end position="179"/>
    </location>
</feature>
<keyword evidence="4" id="KW-0223">Dioxygenase</keyword>
<dbReference type="InterPro" id="IPR044862">
    <property type="entry name" value="Pro_4_hyd_alph_FE2OG_OXY"/>
</dbReference>
<dbReference type="STRING" id="1379903.ATO8_06056"/>
<dbReference type="Pfam" id="PF13640">
    <property type="entry name" value="2OG-FeII_Oxy_3"/>
    <property type="match status" value="1"/>
</dbReference>
<evidence type="ECO:0000256" key="5">
    <source>
        <dbReference type="ARBA" id="ARBA00023002"/>
    </source>
</evidence>
<dbReference type="Gene3D" id="2.60.120.620">
    <property type="entry name" value="q2cbj1_9rhob like domain"/>
    <property type="match status" value="1"/>
</dbReference>
<keyword evidence="2" id="KW-0479">Metal-binding</keyword>
<dbReference type="GO" id="GO:0051213">
    <property type="term" value="F:dioxygenase activity"/>
    <property type="evidence" value="ECO:0007669"/>
    <property type="project" value="UniProtKB-KW"/>
</dbReference>
<evidence type="ECO:0000256" key="6">
    <source>
        <dbReference type="ARBA" id="ARBA00023004"/>
    </source>
</evidence>
<dbReference type="SMART" id="SM00702">
    <property type="entry name" value="P4Hc"/>
    <property type="match status" value="1"/>
</dbReference>
<evidence type="ECO:0000313" key="9">
    <source>
        <dbReference type="Proteomes" id="UP000019063"/>
    </source>
</evidence>
<keyword evidence="9" id="KW-1185">Reference proteome</keyword>
<reference evidence="8 9" key="1">
    <citation type="journal article" date="2014" name="Antonie Van Leeuwenhoek">
        <title>Roseivivax atlanticus sp. nov., isolated from surface seawater of the Atlantic Ocean.</title>
        <authorList>
            <person name="Li G."/>
            <person name="Lai Q."/>
            <person name="Liu X."/>
            <person name="Sun F."/>
            <person name="Shao Z."/>
        </authorList>
    </citation>
    <scope>NUCLEOTIDE SEQUENCE [LARGE SCALE GENOMIC DNA]</scope>
    <source>
        <strain evidence="8 9">22II-s10s</strain>
    </source>
</reference>
<dbReference type="InterPro" id="IPR006620">
    <property type="entry name" value="Pro_4_hyd_alph"/>
</dbReference>
<dbReference type="Proteomes" id="UP000019063">
    <property type="component" value="Unassembled WGS sequence"/>
</dbReference>
<dbReference type="InterPro" id="IPR005123">
    <property type="entry name" value="Oxoglu/Fe-dep_dioxygenase_dom"/>
</dbReference>
<dbReference type="PATRIC" id="fig|1317118.6.peg.1251"/>
<accession>W4HNJ0</accession>
<comment type="cofactor">
    <cofactor evidence="1">
        <name>L-ascorbate</name>
        <dbReference type="ChEBI" id="CHEBI:38290"/>
    </cofactor>
</comment>
<dbReference type="GO" id="GO:0016705">
    <property type="term" value="F:oxidoreductase activity, acting on paired donors, with incorporation or reduction of molecular oxygen"/>
    <property type="evidence" value="ECO:0007669"/>
    <property type="project" value="InterPro"/>
</dbReference>
<dbReference type="GO" id="GO:0031418">
    <property type="term" value="F:L-ascorbic acid binding"/>
    <property type="evidence" value="ECO:0007669"/>
    <property type="project" value="UniProtKB-KW"/>
</dbReference>
<organism evidence="8 9">
    <name type="scientific">Roseivivax marinus</name>
    <dbReference type="NCBI Taxonomy" id="1379903"/>
    <lineage>
        <taxon>Bacteria</taxon>
        <taxon>Pseudomonadati</taxon>
        <taxon>Pseudomonadota</taxon>
        <taxon>Alphaproteobacteria</taxon>
        <taxon>Rhodobacterales</taxon>
        <taxon>Roseobacteraceae</taxon>
        <taxon>Roseivivax</taxon>
    </lineage>
</organism>
<keyword evidence="5" id="KW-0560">Oxidoreductase</keyword>
<dbReference type="AlphaFoldDB" id="W4HNJ0"/>
<keyword evidence="3" id="KW-0847">Vitamin C</keyword>
<dbReference type="eggNOG" id="COG3128">
    <property type="taxonomic scope" value="Bacteria"/>
</dbReference>
<gene>
    <name evidence="8" type="ORF">ATO8_06056</name>
</gene>
<evidence type="ECO:0000256" key="2">
    <source>
        <dbReference type="ARBA" id="ARBA00022723"/>
    </source>
</evidence>
<evidence type="ECO:0000256" key="4">
    <source>
        <dbReference type="ARBA" id="ARBA00022964"/>
    </source>
</evidence>
<dbReference type="RefSeq" id="WP_043842919.1">
    <property type="nucleotide sequence ID" value="NZ_AQQW01000003.1"/>
</dbReference>
<dbReference type="SUPFAM" id="SSF51197">
    <property type="entry name" value="Clavaminate synthase-like"/>
    <property type="match status" value="1"/>
</dbReference>
<keyword evidence="6" id="KW-0408">Iron</keyword>
<evidence type="ECO:0000259" key="7">
    <source>
        <dbReference type="PROSITE" id="PS51471"/>
    </source>
</evidence>
<evidence type="ECO:0000256" key="1">
    <source>
        <dbReference type="ARBA" id="ARBA00001961"/>
    </source>
</evidence>
<sequence>MIATHTIPDAFSPAECDRILALADAAPLRDAGLVRGQHDHGQRRAELSWLDEAEGSEWVMDRLVDVVRRANRSVFDFELTDFAESPQVARYGAERAGHFDWHADIGEGAVAARRKLTMVVQLSEPADYAGGGLEIMPSAAIITAPTQRGAATLFPSFMLHRVTPVTEGVRRSLTVWVHGPAFR</sequence>
<comment type="caution">
    <text evidence="8">The sequence shown here is derived from an EMBL/GenBank/DDBJ whole genome shotgun (WGS) entry which is preliminary data.</text>
</comment>
<name>W4HNJ0_9RHOB</name>